<dbReference type="InterPro" id="IPR016181">
    <property type="entry name" value="Acyl_CoA_acyltransferase"/>
</dbReference>
<evidence type="ECO:0000313" key="4">
    <source>
        <dbReference type="Proteomes" id="UP000587211"/>
    </source>
</evidence>
<dbReference type="SUPFAM" id="SSF55729">
    <property type="entry name" value="Acyl-CoA N-acyltransferases (Nat)"/>
    <property type="match status" value="1"/>
</dbReference>
<organism evidence="2 5">
    <name type="scientific">Aeromicrobium tamlense</name>
    <dbReference type="NCBI Taxonomy" id="375541"/>
    <lineage>
        <taxon>Bacteria</taxon>
        <taxon>Bacillati</taxon>
        <taxon>Actinomycetota</taxon>
        <taxon>Actinomycetes</taxon>
        <taxon>Propionibacteriales</taxon>
        <taxon>Nocardioidaceae</taxon>
        <taxon>Aeromicrobium</taxon>
    </lineage>
</organism>
<reference evidence="2" key="2">
    <citation type="submission" date="2020-09" db="EMBL/GenBank/DDBJ databases">
        <title>Novel species in genus Aeromicrobium.</title>
        <authorList>
            <person name="Zhang G."/>
        </authorList>
    </citation>
    <scope>NUCLEOTIDE SEQUENCE</scope>
    <source>
        <strain evidence="2">SSW1-57</strain>
    </source>
</reference>
<sequence>MVDGYSLHGTAPDEVAYLRLREASGLTPKRPDQAGPALAGGWAACHVVHEASGETVAMGRVIGDGGWYFHVVDMAVLPDHQRRGLGDLVLSHLLDVIATDAPPGAYVSLMVDPPGRRLYERHGFVDSAPRSVGMVLADER</sequence>
<evidence type="ECO:0000313" key="5">
    <source>
        <dbReference type="Proteomes" id="UP000659061"/>
    </source>
</evidence>
<proteinExistence type="predicted"/>
<feature type="domain" description="N-acetyltransferase" evidence="1">
    <location>
        <begin position="2"/>
        <end position="140"/>
    </location>
</feature>
<dbReference type="RefSeq" id="WP_179423637.1">
    <property type="nucleotide sequence ID" value="NZ_BAAAMP010000002.1"/>
</dbReference>
<dbReference type="CDD" id="cd04301">
    <property type="entry name" value="NAT_SF"/>
    <property type="match status" value="1"/>
</dbReference>
<dbReference type="Pfam" id="PF13508">
    <property type="entry name" value="Acetyltransf_7"/>
    <property type="match status" value="1"/>
</dbReference>
<dbReference type="Proteomes" id="UP000659061">
    <property type="component" value="Unassembled WGS sequence"/>
</dbReference>
<evidence type="ECO:0000259" key="1">
    <source>
        <dbReference type="PROSITE" id="PS51186"/>
    </source>
</evidence>
<dbReference type="Proteomes" id="UP000587211">
    <property type="component" value="Unassembled WGS sequence"/>
</dbReference>
<dbReference type="Gene3D" id="3.40.630.30">
    <property type="match status" value="1"/>
</dbReference>
<dbReference type="PROSITE" id="PS51186">
    <property type="entry name" value="GNAT"/>
    <property type="match status" value="1"/>
</dbReference>
<keyword evidence="2" id="KW-0808">Transferase</keyword>
<evidence type="ECO:0000313" key="2">
    <source>
        <dbReference type="EMBL" id="MBD1268810.1"/>
    </source>
</evidence>
<dbReference type="InterPro" id="IPR000182">
    <property type="entry name" value="GNAT_dom"/>
</dbReference>
<gene>
    <name evidence="3" type="ORF">BJ975_000659</name>
    <name evidence="2" type="ORF">IDH50_01040</name>
</gene>
<accession>A0A8I0FUB9</accession>
<protein>
    <submittedName>
        <fullName evidence="2">GNAT family N-acetyltransferase</fullName>
    </submittedName>
    <submittedName>
        <fullName evidence="3">GNAT superfamily N-acetyltransferase</fullName>
    </submittedName>
</protein>
<comment type="caution">
    <text evidence="2">The sequence shown here is derived from an EMBL/GenBank/DDBJ whole genome shotgun (WGS) entry which is preliminary data.</text>
</comment>
<evidence type="ECO:0000313" key="3">
    <source>
        <dbReference type="EMBL" id="NYI37284.1"/>
    </source>
</evidence>
<dbReference type="AlphaFoldDB" id="A0A8I0FUB9"/>
<dbReference type="GO" id="GO:0016747">
    <property type="term" value="F:acyltransferase activity, transferring groups other than amino-acyl groups"/>
    <property type="evidence" value="ECO:0007669"/>
    <property type="project" value="InterPro"/>
</dbReference>
<keyword evidence="4" id="KW-1185">Reference proteome</keyword>
<reference evidence="3 4" key="1">
    <citation type="submission" date="2020-07" db="EMBL/GenBank/DDBJ databases">
        <title>Sequencing the genomes of 1000 actinobacteria strains.</title>
        <authorList>
            <person name="Klenk H.-P."/>
        </authorList>
    </citation>
    <scope>NUCLEOTIDE SEQUENCE [LARGE SCALE GENOMIC DNA]</scope>
    <source>
        <strain evidence="3 4">DSM 19087</strain>
    </source>
</reference>
<dbReference type="EMBL" id="JACWMT010000001">
    <property type="protein sequence ID" value="MBD1268810.1"/>
    <property type="molecule type" value="Genomic_DNA"/>
</dbReference>
<name>A0A8I0FUB9_9ACTN</name>
<dbReference type="EMBL" id="JACBZN010000001">
    <property type="protein sequence ID" value="NYI37284.1"/>
    <property type="molecule type" value="Genomic_DNA"/>
</dbReference>